<protein>
    <recommendedName>
        <fullName evidence="1">Chitin-binding type-2 domain-containing protein</fullName>
    </recommendedName>
</protein>
<proteinExistence type="predicted"/>
<evidence type="ECO:0000313" key="2">
    <source>
        <dbReference type="EMBL" id="RNA40460.1"/>
    </source>
</evidence>
<dbReference type="AlphaFoldDB" id="A0A3M7SXZ3"/>
<dbReference type="GO" id="GO:0005576">
    <property type="term" value="C:extracellular region"/>
    <property type="evidence" value="ECO:0007669"/>
    <property type="project" value="InterPro"/>
</dbReference>
<gene>
    <name evidence="2" type="ORF">BpHYR1_021741</name>
</gene>
<dbReference type="Proteomes" id="UP000276133">
    <property type="component" value="Unassembled WGS sequence"/>
</dbReference>
<dbReference type="Pfam" id="PF01607">
    <property type="entry name" value="CBM_14"/>
    <property type="match status" value="1"/>
</dbReference>
<accession>A0A3M7SXZ3</accession>
<sequence>MSVPYIFAFDVALKAQGFGFGASKKLNFSSLIEKTNIFCDWPCNLIGPNTVCPSHKRVLMRDRQQISGGISQQDVLVSTCQNTQTAKDHLNTNWDNERSKSVPVMNSETFVSLNSNSKSNPVVVSKSTLSIYVPCTITSEWFNSPQVIKCSNEHRMFGFAPDPKDCTRFYRCDQAASHDGLSTGSLYSCIGGLYWDQTRRMCVPPSESTCDPMYIIKQNLKNGSSQTCPGHTCNQVGLSAKNQMKMVSGKPNSYYRCDVFDNLNHRCEWLAPQFRMASLRASDSFNKVLQHQKRMNLDGIKSNVEMPLVADEPLEKQNQTSSFN</sequence>
<organism evidence="2 3">
    <name type="scientific">Brachionus plicatilis</name>
    <name type="common">Marine rotifer</name>
    <name type="synonym">Brachionus muelleri</name>
    <dbReference type="NCBI Taxonomy" id="10195"/>
    <lineage>
        <taxon>Eukaryota</taxon>
        <taxon>Metazoa</taxon>
        <taxon>Spiralia</taxon>
        <taxon>Gnathifera</taxon>
        <taxon>Rotifera</taxon>
        <taxon>Eurotatoria</taxon>
        <taxon>Monogononta</taxon>
        <taxon>Pseudotrocha</taxon>
        <taxon>Ploima</taxon>
        <taxon>Brachionidae</taxon>
        <taxon>Brachionus</taxon>
    </lineage>
</organism>
<dbReference type="EMBL" id="REGN01000641">
    <property type="protein sequence ID" value="RNA40460.1"/>
    <property type="molecule type" value="Genomic_DNA"/>
</dbReference>
<dbReference type="GO" id="GO:0008061">
    <property type="term" value="F:chitin binding"/>
    <property type="evidence" value="ECO:0007669"/>
    <property type="project" value="InterPro"/>
</dbReference>
<comment type="caution">
    <text evidence="2">The sequence shown here is derived from an EMBL/GenBank/DDBJ whole genome shotgun (WGS) entry which is preliminary data.</text>
</comment>
<evidence type="ECO:0000259" key="1">
    <source>
        <dbReference type="PROSITE" id="PS50940"/>
    </source>
</evidence>
<dbReference type="PROSITE" id="PS50940">
    <property type="entry name" value="CHIT_BIND_II"/>
    <property type="match status" value="1"/>
</dbReference>
<dbReference type="SMART" id="SM00494">
    <property type="entry name" value="ChtBD2"/>
    <property type="match status" value="1"/>
</dbReference>
<dbReference type="InterPro" id="IPR002557">
    <property type="entry name" value="Chitin-bd_dom"/>
</dbReference>
<name>A0A3M7SXZ3_BRAPC</name>
<dbReference type="InterPro" id="IPR036508">
    <property type="entry name" value="Chitin-bd_dom_sf"/>
</dbReference>
<dbReference type="OrthoDB" id="6020543at2759"/>
<feature type="domain" description="Chitin-binding type-2" evidence="1">
    <location>
        <begin position="147"/>
        <end position="212"/>
    </location>
</feature>
<dbReference type="SUPFAM" id="SSF57625">
    <property type="entry name" value="Invertebrate chitin-binding proteins"/>
    <property type="match status" value="1"/>
</dbReference>
<reference evidence="2 3" key="1">
    <citation type="journal article" date="2018" name="Sci. Rep.">
        <title>Genomic signatures of local adaptation to the degree of environmental predictability in rotifers.</title>
        <authorList>
            <person name="Franch-Gras L."/>
            <person name="Hahn C."/>
            <person name="Garcia-Roger E.M."/>
            <person name="Carmona M.J."/>
            <person name="Serra M."/>
            <person name="Gomez A."/>
        </authorList>
    </citation>
    <scope>NUCLEOTIDE SEQUENCE [LARGE SCALE GENOMIC DNA]</scope>
    <source>
        <strain evidence="2">HYR1</strain>
    </source>
</reference>
<keyword evidence="3" id="KW-1185">Reference proteome</keyword>
<dbReference type="Gene3D" id="2.170.140.10">
    <property type="entry name" value="Chitin binding domain"/>
    <property type="match status" value="1"/>
</dbReference>
<evidence type="ECO:0000313" key="3">
    <source>
        <dbReference type="Proteomes" id="UP000276133"/>
    </source>
</evidence>